<sequence length="406" mass="47213">MAYFTKVSANNKQGYKWVCVIDGPTDPATGKRNQISRRGDTKKDAEKRAQEALEKVLEFGSEGTVLKNQPFDKLSAEWLETYAKGKVKKSTVRVREKEINILNRYIAKTYVDKIIHKSYQKILNDLDNQGYARTTIEGVHTTANMIFKYSIKNKVRKDNPCTGAVIPVKMLTVEEIENITIEEKYLERIELKEFLAAAREHGLPQDTEIFYLLAFSGMRSGELCALKWSDINFEANEIRVTKTLYNPQNNMKEYELTPPKTSGSIRNFNIDESVLNLLKAHQKKQAKFNMKHRQDFKDFHDKHFVFCRDNGYPYIQKSILNRMERILKKTKITKKATPHIFRHTHISMLSEAEVDLKTIMRRVGHDDPETTMKIYTHVTEKMRKDADEKIKIHFGDILGALRLQEM</sequence>
<dbReference type="RefSeq" id="WP_157317798.1">
    <property type="nucleotide sequence ID" value="NZ_WSEM01000004.1"/>
</dbReference>
<comment type="similarity">
    <text evidence="1">Belongs to the 'phage' integrase family.</text>
</comment>
<dbReference type="Gene3D" id="1.10.443.10">
    <property type="entry name" value="Intergrase catalytic core"/>
    <property type="match status" value="1"/>
</dbReference>
<dbReference type="InterPro" id="IPR011010">
    <property type="entry name" value="DNA_brk_join_enz"/>
</dbReference>
<evidence type="ECO:0000313" key="7">
    <source>
        <dbReference type="EMBL" id="MVQ33676.1"/>
    </source>
</evidence>
<keyword evidence="3" id="KW-0233">DNA recombination</keyword>
<dbReference type="PANTHER" id="PTHR30349">
    <property type="entry name" value="PHAGE INTEGRASE-RELATED"/>
    <property type="match status" value="1"/>
</dbReference>
<evidence type="ECO:0000256" key="2">
    <source>
        <dbReference type="ARBA" id="ARBA00023125"/>
    </source>
</evidence>
<feature type="domain" description="Tyr recombinase" evidence="5">
    <location>
        <begin position="181"/>
        <end position="388"/>
    </location>
</feature>
<reference evidence="7 8" key="1">
    <citation type="submission" date="2019-12" db="EMBL/GenBank/DDBJ databases">
        <authorList>
            <person name="Huq M.A."/>
        </authorList>
    </citation>
    <scope>NUCLEOTIDE SEQUENCE [LARGE SCALE GENOMIC DNA]</scope>
    <source>
        <strain evidence="7 8">MAH-34</strain>
    </source>
</reference>
<dbReference type="PANTHER" id="PTHR30349:SF64">
    <property type="entry name" value="PROPHAGE INTEGRASE INTD-RELATED"/>
    <property type="match status" value="1"/>
</dbReference>
<evidence type="ECO:0000256" key="1">
    <source>
        <dbReference type="ARBA" id="ARBA00008857"/>
    </source>
</evidence>
<proteinExistence type="inferred from homology"/>
<dbReference type="SUPFAM" id="SSF56349">
    <property type="entry name" value="DNA breaking-rejoining enzymes"/>
    <property type="match status" value="1"/>
</dbReference>
<dbReference type="InterPro" id="IPR010998">
    <property type="entry name" value="Integrase_recombinase_N"/>
</dbReference>
<organism evidence="7 8">
    <name type="scientific">Paenibacillus anseongense</name>
    <dbReference type="NCBI Taxonomy" id="2682845"/>
    <lineage>
        <taxon>Bacteria</taxon>
        <taxon>Bacillati</taxon>
        <taxon>Bacillota</taxon>
        <taxon>Bacilli</taxon>
        <taxon>Bacillales</taxon>
        <taxon>Paenibacillaceae</taxon>
        <taxon>Paenibacillus</taxon>
    </lineage>
</organism>
<dbReference type="CDD" id="cd01189">
    <property type="entry name" value="INT_ICEBs1_C_like"/>
    <property type="match status" value="1"/>
</dbReference>
<dbReference type="InterPro" id="IPR002104">
    <property type="entry name" value="Integrase_catalytic"/>
</dbReference>
<dbReference type="InterPro" id="IPR050090">
    <property type="entry name" value="Tyrosine_recombinase_XerCD"/>
</dbReference>
<gene>
    <name evidence="7" type="ORF">GON05_03330</name>
</gene>
<keyword evidence="2 4" id="KW-0238">DNA-binding</keyword>
<dbReference type="InterPro" id="IPR013762">
    <property type="entry name" value="Integrase-like_cat_sf"/>
</dbReference>
<dbReference type="EMBL" id="WSEM01000004">
    <property type="protein sequence ID" value="MVQ33676.1"/>
    <property type="molecule type" value="Genomic_DNA"/>
</dbReference>
<evidence type="ECO:0000256" key="4">
    <source>
        <dbReference type="PROSITE-ProRule" id="PRU01248"/>
    </source>
</evidence>
<comment type="caution">
    <text evidence="7">The sequence shown here is derived from an EMBL/GenBank/DDBJ whole genome shotgun (WGS) entry which is preliminary data.</text>
</comment>
<keyword evidence="8" id="KW-1185">Reference proteome</keyword>
<protein>
    <submittedName>
        <fullName evidence="7">Tyrosine-type recombinase/integrase</fullName>
    </submittedName>
</protein>
<evidence type="ECO:0000313" key="8">
    <source>
        <dbReference type="Proteomes" id="UP000467637"/>
    </source>
</evidence>
<feature type="domain" description="Core-binding (CB)" evidence="6">
    <location>
        <begin position="69"/>
        <end position="151"/>
    </location>
</feature>
<dbReference type="PROSITE" id="PS51898">
    <property type="entry name" value="TYR_RECOMBINASE"/>
    <property type="match status" value="1"/>
</dbReference>
<dbReference type="Gene3D" id="1.10.150.130">
    <property type="match status" value="1"/>
</dbReference>
<evidence type="ECO:0000259" key="6">
    <source>
        <dbReference type="PROSITE" id="PS51900"/>
    </source>
</evidence>
<dbReference type="Proteomes" id="UP000467637">
    <property type="component" value="Unassembled WGS sequence"/>
</dbReference>
<evidence type="ECO:0000259" key="5">
    <source>
        <dbReference type="PROSITE" id="PS51898"/>
    </source>
</evidence>
<dbReference type="Pfam" id="PF00589">
    <property type="entry name" value="Phage_integrase"/>
    <property type="match status" value="1"/>
</dbReference>
<accession>A0ABW9U2K1</accession>
<dbReference type="PROSITE" id="PS51900">
    <property type="entry name" value="CB"/>
    <property type="match status" value="1"/>
</dbReference>
<evidence type="ECO:0000256" key="3">
    <source>
        <dbReference type="ARBA" id="ARBA00023172"/>
    </source>
</evidence>
<name>A0ABW9U2K1_9BACL</name>
<dbReference type="InterPro" id="IPR044068">
    <property type="entry name" value="CB"/>
</dbReference>